<dbReference type="InterPro" id="IPR006664">
    <property type="entry name" value="OMP_bac"/>
</dbReference>
<feature type="signal peptide" evidence="6">
    <location>
        <begin position="1"/>
        <end position="30"/>
    </location>
</feature>
<proteinExistence type="predicted"/>
<feature type="domain" description="OmpA-like" evidence="7">
    <location>
        <begin position="276"/>
        <end position="397"/>
    </location>
</feature>
<dbReference type="PANTHER" id="PTHR30329">
    <property type="entry name" value="STATOR ELEMENT OF FLAGELLAR MOTOR COMPLEX"/>
    <property type="match status" value="1"/>
</dbReference>
<dbReference type="InterPro" id="IPR050330">
    <property type="entry name" value="Bact_OuterMem_StrucFunc"/>
</dbReference>
<protein>
    <recommendedName>
        <fullName evidence="7">OmpA-like domain-containing protein</fullName>
    </recommendedName>
</protein>
<dbReference type="RefSeq" id="WP_146953310.1">
    <property type="nucleotide sequence ID" value="NZ_BAABBJ010000007.1"/>
</dbReference>
<dbReference type="AlphaFoldDB" id="A0A512PEE7"/>
<organism evidence="8 9">
    <name type="scientific">Cellulomonas soli</name>
    <dbReference type="NCBI Taxonomy" id="931535"/>
    <lineage>
        <taxon>Bacteria</taxon>
        <taxon>Bacillati</taxon>
        <taxon>Actinomycetota</taxon>
        <taxon>Actinomycetes</taxon>
        <taxon>Micrococcales</taxon>
        <taxon>Cellulomonadaceae</taxon>
        <taxon>Cellulomonas</taxon>
    </lineage>
</organism>
<dbReference type="PRINTS" id="PR01021">
    <property type="entry name" value="OMPADOMAIN"/>
</dbReference>
<accession>A0A512PEE7</accession>
<keyword evidence="9" id="KW-1185">Reference proteome</keyword>
<evidence type="ECO:0000256" key="4">
    <source>
        <dbReference type="PROSITE-ProRule" id="PRU00473"/>
    </source>
</evidence>
<name>A0A512PEE7_9CELL</name>
<sequence length="397" mass="39733">MLPLSRRRTVAVAVLSAVLPLAACSQASTAAPTADAATVSPSPDRTSPEAAEAAGGLEAGEIPPIPLIVIPDLSMLDSSLAGFAIDLDRTIGDVPGVTVVPTHCDASGTPEVGVGALLSYGDGSGTFTAADGSVVNYGDGSGTYTINGTTVTVYGDGSGTYEADGTSVVSYGDGSGSYDDGTTSVILYGDGSGTWTRGSRTITNYGDGSGSYEDGTVSITNYGDGSGSYEDGTISITNYGDGGGTIDGEPVDLSPITPVTVLGSFPSMGTIAPVESCGATLTLDAGVLFDFGSAELRDDAQSTLDSLADALAGAGVPEGSVEGHTDSVSSADFNQQLSEDRAQAVADALVARGVTTSFDVVGWGEDRPVAPNELAGQDNPAGRELNRRVEIVLPDGS</sequence>
<evidence type="ECO:0000256" key="1">
    <source>
        <dbReference type="ARBA" id="ARBA00004442"/>
    </source>
</evidence>
<gene>
    <name evidence="8" type="ORF">CSO01_22710</name>
</gene>
<dbReference type="InterPro" id="IPR006665">
    <property type="entry name" value="OmpA-like"/>
</dbReference>
<feature type="region of interest" description="Disordered" evidence="5">
    <location>
        <begin position="32"/>
        <end position="56"/>
    </location>
</feature>
<keyword evidence="2 4" id="KW-0472">Membrane</keyword>
<dbReference type="EMBL" id="BKAL01000007">
    <property type="protein sequence ID" value="GEP69556.1"/>
    <property type="molecule type" value="Genomic_DNA"/>
</dbReference>
<reference evidence="8 9" key="1">
    <citation type="submission" date="2019-07" db="EMBL/GenBank/DDBJ databases">
        <title>Whole genome shotgun sequence of Cellulomonas soli NBRC 109434.</title>
        <authorList>
            <person name="Hosoyama A."/>
            <person name="Uohara A."/>
            <person name="Ohji S."/>
            <person name="Ichikawa N."/>
        </authorList>
    </citation>
    <scope>NUCLEOTIDE SEQUENCE [LARGE SCALE GENOMIC DNA]</scope>
    <source>
        <strain evidence="8 9">NBRC 109434</strain>
    </source>
</reference>
<evidence type="ECO:0000256" key="5">
    <source>
        <dbReference type="SAM" id="MobiDB-lite"/>
    </source>
</evidence>
<dbReference type="PROSITE" id="PS51123">
    <property type="entry name" value="OMPA_2"/>
    <property type="match status" value="1"/>
</dbReference>
<dbReference type="CDD" id="cd07185">
    <property type="entry name" value="OmpA_C-like"/>
    <property type="match status" value="1"/>
</dbReference>
<evidence type="ECO:0000256" key="6">
    <source>
        <dbReference type="SAM" id="SignalP"/>
    </source>
</evidence>
<dbReference type="PANTHER" id="PTHR30329:SF21">
    <property type="entry name" value="LIPOPROTEIN YIAD-RELATED"/>
    <property type="match status" value="1"/>
</dbReference>
<evidence type="ECO:0000313" key="9">
    <source>
        <dbReference type="Proteomes" id="UP000321798"/>
    </source>
</evidence>
<feature type="chain" id="PRO_5038517441" description="OmpA-like domain-containing protein" evidence="6">
    <location>
        <begin position="31"/>
        <end position="397"/>
    </location>
</feature>
<dbReference type="GO" id="GO:0009279">
    <property type="term" value="C:cell outer membrane"/>
    <property type="evidence" value="ECO:0007669"/>
    <property type="project" value="UniProtKB-SubCell"/>
</dbReference>
<evidence type="ECO:0000256" key="3">
    <source>
        <dbReference type="ARBA" id="ARBA00023237"/>
    </source>
</evidence>
<comment type="subcellular location">
    <subcellularLocation>
        <location evidence="1">Cell outer membrane</location>
    </subcellularLocation>
</comment>
<comment type="caution">
    <text evidence="8">The sequence shown here is derived from an EMBL/GenBank/DDBJ whole genome shotgun (WGS) entry which is preliminary data.</text>
</comment>
<evidence type="ECO:0000256" key="2">
    <source>
        <dbReference type="ARBA" id="ARBA00023136"/>
    </source>
</evidence>
<evidence type="ECO:0000259" key="7">
    <source>
        <dbReference type="PROSITE" id="PS51123"/>
    </source>
</evidence>
<dbReference type="InterPro" id="IPR036737">
    <property type="entry name" value="OmpA-like_sf"/>
</dbReference>
<dbReference type="SUPFAM" id="SSF103088">
    <property type="entry name" value="OmpA-like"/>
    <property type="match status" value="1"/>
</dbReference>
<dbReference type="Proteomes" id="UP000321798">
    <property type="component" value="Unassembled WGS sequence"/>
</dbReference>
<dbReference type="Pfam" id="PF00691">
    <property type="entry name" value="OmpA"/>
    <property type="match status" value="1"/>
</dbReference>
<keyword evidence="3" id="KW-0998">Cell outer membrane</keyword>
<dbReference type="OrthoDB" id="5166631at2"/>
<dbReference type="Gene3D" id="3.30.1330.60">
    <property type="entry name" value="OmpA-like domain"/>
    <property type="match status" value="1"/>
</dbReference>
<keyword evidence="6" id="KW-0732">Signal</keyword>
<evidence type="ECO:0000313" key="8">
    <source>
        <dbReference type="EMBL" id="GEP69556.1"/>
    </source>
</evidence>